<dbReference type="Gene3D" id="3.40.50.1820">
    <property type="entry name" value="alpha/beta hydrolase"/>
    <property type="match status" value="1"/>
</dbReference>
<feature type="binding site" evidence="5">
    <location>
        <position position="27"/>
    </location>
    <ligand>
        <name>substrate</name>
    </ligand>
</feature>
<evidence type="ECO:0000259" key="6">
    <source>
        <dbReference type="Pfam" id="PF00561"/>
    </source>
</evidence>
<dbReference type="PANTHER" id="PTHR43798">
    <property type="entry name" value="MONOACYLGLYCEROL LIPASE"/>
    <property type="match status" value="1"/>
</dbReference>
<accession>A0ABW1XEE0</accession>
<gene>
    <name evidence="5 7" type="primary">bioH</name>
    <name evidence="7" type="ORF">ACFP85_00335</name>
</gene>
<feature type="active site" evidence="5">
    <location>
        <position position="214"/>
    </location>
</feature>
<dbReference type="EC" id="3.1.1.85" evidence="5"/>
<feature type="binding site" evidence="5">
    <location>
        <position position="242"/>
    </location>
    <ligand>
        <name>substrate</name>
    </ligand>
</feature>
<evidence type="ECO:0000256" key="2">
    <source>
        <dbReference type="ARBA" id="ARBA00022490"/>
    </source>
</evidence>
<dbReference type="NCBIfam" id="TIGR01738">
    <property type="entry name" value="bioH"/>
    <property type="match status" value="1"/>
</dbReference>
<sequence length="262" mass="28587">MQKVQLPSGLHVTRCGQGQDLVLLHGWGVNSGVWAPIIAPLQARFRLHLIDLPGFGDNVNILPADYQLDSLAAMLEDAVPDNAWLMGWSMGGLIANQLALRGKVKLARLLLLATSPKFTAQPPWHGIQPAILEMFAAQLTADVGKTLHRFLAIQAMGSESARQDVKIISAAVQSRPVPTKQTLQKGLDLLETCDLRNAVSALCLPVELIFGRLDTLVPHKAMDDIAACYPGARLKLFPHASHAPFISHSEEFCDWLLECQAQ</sequence>
<evidence type="ECO:0000256" key="1">
    <source>
        <dbReference type="ARBA" id="ARBA00022487"/>
    </source>
</evidence>
<keyword evidence="1 5" id="KW-0719">Serine esterase</keyword>
<evidence type="ECO:0000256" key="5">
    <source>
        <dbReference type="HAMAP-Rule" id="MF_01260"/>
    </source>
</evidence>
<evidence type="ECO:0000256" key="3">
    <source>
        <dbReference type="ARBA" id="ARBA00022756"/>
    </source>
</evidence>
<comment type="function">
    <text evidence="5">The physiological role of BioH is to remove the methyl group introduced by BioC when the pimeloyl moiety is complete. It allows to synthesize pimeloyl-ACP via the fatty acid synthetic pathway through the hydrolysis of the ester bonds of pimeloyl-ACP esters.</text>
</comment>
<dbReference type="InterPro" id="IPR050266">
    <property type="entry name" value="AB_hydrolase_sf"/>
</dbReference>
<comment type="subcellular location">
    <subcellularLocation>
        <location evidence="5">Cytoplasm</location>
    </subcellularLocation>
</comment>
<comment type="pathway">
    <text evidence="5">Cofactor biosynthesis; biotin biosynthesis.</text>
</comment>
<dbReference type="EMBL" id="JBHSUS010000001">
    <property type="protein sequence ID" value="MFC6438607.1"/>
    <property type="molecule type" value="Genomic_DNA"/>
</dbReference>
<keyword evidence="2 5" id="KW-0963">Cytoplasm</keyword>
<comment type="caution">
    <text evidence="7">The sequence shown here is derived from an EMBL/GenBank/DDBJ whole genome shotgun (WGS) entry which is preliminary data.</text>
</comment>
<keyword evidence="3 5" id="KW-0093">Biotin biosynthesis</keyword>
<feature type="active site" description="Nucleophile" evidence="5">
    <location>
        <position position="89"/>
    </location>
</feature>
<dbReference type="Proteomes" id="UP001596364">
    <property type="component" value="Unassembled WGS sequence"/>
</dbReference>
<dbReference type="RefSeq" id="WP_131259502.1">
    <property type="nucleotide sequence ID" value="NZ_JBHSUS010000001.1"/>
</dbReference>
<feature type="binding site" evidence="5">
    <location>
        <begin position="89"/>
        <end position="90"/>
    </location>
    <ligand>
        <name>substrate</name>
    </ligand>
</feature>
<dbReference type="InterPro" id="IPR029058">
    <property type="entry name" value="AB_hydrolase_fold"/>
</dbReference>
<keyword evidence="4 5" id="KW-0378">Hydrolase</keyword>
<evidence type="ECO:0000313" key="7">
    <source>
        <dbReference type="EMBL" id="MFC6438607.1"/>
    </source>
</evidence>
<feature type="binding site" evidence="5">
    <location>
        <begin position="150"/>
        <end position="154"/>
    </location>
    <ligand>
        <name>substrate</name>
    </ligand>
</feature>
<proteinExistence type="inferred from homology"/>
<dbReference type="Pfam" id="PF00561">
    <property type="entry name" value="Abhydrolase_1"/>
    <property type="match status" value="1"/>
</dbReference>
<keyword evidence="8" id="KW-1185">Reference proteome</keyword>
<comment type="similarity">
    <text evidence="5">Belongs to the AB hydrolase superfamily. Carboxylesterase BioH family.</text>
</comment>
<dbReference type="HAMAP" id="MF_01260">
    <property type="entry name" value="Carboxylester"/>
    <property type="match status" value="1"/>
</dbReference>
<reference evidence="8" key="1">
    <citation type="journal article" date="2019" name="Int. J. Syst. Evol. Microbiol.">
        <title>The Global Catalogue of Microorganisms (GCM) 10K type strain sequencing project: providing services to taxonomists for standard genome sequencing and annotation.</title>
        <authorList>
            <consortium name="The Broad Institute Genomics Platform"/>
            <consortium name="The Broad Institute Genome Sequencing Center for Infectious Disease"/>
            <person name="Wu L."/>
            <person name="Ma J."/>
        </authorList>
    </citation>
    <scope>NUCLEOTIDE SEQUENCE [LARGE SCALE GENOMIC DNA]</scope>
    <source>
        <strain evidence="8">CGMCC 1.16031</strain>
    </source>
</reference>
<protein>
    <recommendedName>
        <fullName evidence="5">Pimeloyl-[acyl-carrier protein] methyl ester esterase</fullName>
        <ecNumber evidence="5">3.1.1.85</ecNumber>
    </recommendedName>
    <alternativeName>
        <fullName evidence="5">Biotin synthesis protein BioH</fullName>
    </alternativeName>
    <alternativeName>
        <fullName evidence="5">Carboxylesterase BioH</fullName>
    </alternativeName>
</protein>
<organism evidence="7 8">
    <name type="scientific">Pseudobowmanella zhangzhouensis</name>
    <dbReference type="NCBI Taxonomy" id="1537679"/>
    <lineage>
        <taxon>Bacteria</taxon>
        <taxon>Pseudomonadati</taxon>
        <taxon>Pseudomonadota</taxon>
        <taxon>Gammaproteobacteria</taxon>
        <taxon>Alteromonadales</taxon>
        <taxon>Alteromonadaceae</taxon>
    </lineage>
</organism>
<name>A0ABW1XEE0_9ALTE</name>
<dbReference type="InterPro" id="IPR010076">
    <property type="entry name" value="BioH"/>
</dbReference>
<dbReference type="PANTHER" id="PTHR43798:SF31">
    <property type="entry name" value="AB HYDROLASE SUPERFAMILY PROTEIN YCLE"/>
    <property type="match status" value="1"/>
</dbReference>
<feature type="domain" description="AB hydrolase-1" evidence="6">
    <location>
        <begin position="21"/>
        <end position="248"/>
    </location>
</feature>
<feature type="active site" evidence="5">
    <location>
        <position position="242"/>
    </location>
</feature>
<dbReference type="SUPFAM" id="SSF53474">
    <property type="entry name" value="alpha/beta-Hydrolases"/>
    <property type="match status" value="1"/>
</dbReference>
<dbReference type="PRINTS" id="PR00111">
    <property type="entry name" value="ABHYDROLASE"/>
</dbReference>
<comment type="catalytic activity">
    <reaction evidence="5">
        <text>6-carboxyhexanoyl-[ACP] methyl ester + H2O = 6-carboxyhexanoyl-[ACP] + methanol + H(+)</text>
        <dbReference type="Rhea" id="RHEA:42700"/>
        <dbReference type="Rhea" id="RHEA-COMP:9955"/>
        <dbReference type="Rhea" id="RHEA-COMP:10186"/>
        <dbReference type="ChEBI" id="CHEBI:15377"/>
        <dbReference type="ChEBI" id="CHEBI:15378"/>
        <dbReference type="ChEBI" id="CHEBI:17790"/>
        <dbReference type="ChEBI" id="CHEBI:78846"/>
        <dbReference type="ChEBI" id="CHEBI:82735"/>
        <dbReference type="EC" id="3.1.1.85"/>
    </reaction>
</comment>
<evidence type="ECO:0000313" key="8">
    <source>
        <dbReference type="Proteomes" id="UP001596364"/>
    </source>
</evidence>
<dbReference type="GO" id="GO:0090499">
    <property type="term" value="F:pimelyl-[acyl-carrier protein] methyl ester esterase activity"/>
    <property type="evidence" value="ECO:0007669"/>
    <property type="project" value="UniProtKB-EC"/>
</dbReference>
<dbReference type="InterPro" id="IPR000073">
    <property type="entry name" value="AB_hydrolase_1"/>
</dbReference>
<evidence type="ECO:0000256" key="4">
    <source>
        <dbReference type="ARBA" id="ARBA00022801"/>
    </source>
</evidence>
<comment type="subunit">
    <text evidence="5">Monomer.</text>
</comment>